<dbReference type="AlphaFoldDB" id="A0AAD8QD51"/>
<keyword evidence="6" id="KW-0238">DNA-binding</keyword>
<dbReference type="GeneID" id="85447188"/>
<feature type="region of interest" description="Disordered" evidence="10">
    <location>
        <begin position="13"/>
        <end position="33"/>
    </location>
</feature>
<gene>
    <name evidence="12" type="ORF">LY79DRAFT_664720</name>
</gene>
<organism evidence="12 13">
    <name type="scientific">Colletotrichum navitas</name>
    <dbReference type="NCBI Taxonomy" id="681940"/>
    <lineage>
        <taxon>Eukaryota</taxon>
        <taxon>Fungi</taxon>
        <taxon>Dikarya</taxon>
        <taxon>Ascomycota</taxon>
        <taxon>Pezizomycotina</taxon>
        <taxon>Sordariomycetes</taxon>
        <taxon>Hypocreomycetidae</taxon>
        <taxon>Glomerellales</taxon>
        <taxon>Glomerellaceae</taxon>
        <taxon>Colletotrichum</taxon>
        <taxon>Colletotrichum graminicola species complex</taxon>
    </lineage>
</organism>
<dbReference type="InterPro" id="IPR003959">
    <property type="entry name" value="ATPase_AAA_core"/>
</dbReference>
<sequence>MASWFDLKARKAAAANGTSAQKQEKSAQPPRAQPWVEKYRPKTLSDVTAQDHTVTVLQRTLQASNLPHMLFYGPPGTGKTSTVLALAKELYGPDMIKSRVLELNASDERGISIVREKVKDFARMQLTNPTNEYKKRYPCPPFKIIILDEADSMTQDAQSALRRTMETYSKITRFCLICNYVTRIIDPLASRCSKFRFKSLDQGNAKKRLRDIAENEGVQLEDGAVDALIKCSEGDLRKAITYLQSAARLVGAGDKDTGDDAMDVDKKPVTVKIVEDIAGVIPENTIDELVSAIRPQGTIDTYQTVAKVVEDMVADGWSAGQVVTQLYQSIVFDETIPDVQKNKIVLIFSEVDKRLVDGADEHLTILDLALRISGVMSGRGNN</sequence>
<dbReference type="InterPro" id="IPR047854">
    <property type="entry name" value="RFC_lid"/>
</dbReference>
<evidence type="ECO:0000256" key="8">
    <source>
        <dbReference type="ARBA" id="ARBA00040745"/>
    </source>
</evidence>
<dbReference type="Gene3D" id="3.40.50.300">
    <property type="entry name" value="P-loop containing nucleotide triphosphate hydrolases"/>
    <property type="match status" value="1"/>
</dbReference>
<evidence type="ECO:0000256" key="4">
    <source>
        <dbReference type="ARBA" id="ARBA00022741"/>
    </source>
</evidence>
<dbReference type="CDD" id="cd00009">
    <property type="entry name" value="AAA"/>
    <property type="match status" value="1"/>
</dbReference>
<dbReference type="FunFam" id="1.10.8.60:FF:000032">
    <property type="entry name" value="Replication factor C subunit 4"/>
    <property type="match status" value="1"/>
</dbReference>
<keyword evidence="3" id="KW-0235">DNA replication</keyword>
<dbReference type="RefSeq" id="XP_060420932.1">
    <property type="nucleotide sequence ID" value="XM_060562948.1"/>
</dbReference>
<dbReference type="GO" id="GO:0006271">
    <property type="term" value="P:DNA strand elongation involved in DNA replication"/>
    <property type="evidence" value="ECO:0007669"/>
    <property type="project" value="UniProtKB-ARBA"/>
</dbReference>
<proteinExistence type="inferred from homology"/>
<evidence type="ECO:0000313" key="12">
    <source>
        <dbReference type="EMBL" id="KAK1600436.1"/>
    </source>
</evidence>
<dbReference type="InterPro" id="IPR013748">
    <property type="entry name" value="Rep_factorC_C"/>
</dbReference>
<comment type="subcellular location">
    <subcellularLocation>
        <location evidence="1">Nucleus</location>
    </subcellularLocation>
</comment>
<feature type="domain" description="AAA+ ATPase" evidence="11">
    <location>
        <begin position="65"/>
        <end position="201"/>
    </location>
</feature>
<dbReference type="SUPFAM" id="SSF52540">
    <property type="entry name" value="P-loop containing nucleoside triphosphate hydrolases"/>
    <property type="match status" value="1"/>
</dbReference>
<dbReference type="GO" id="GO:0016887">
    <property type="term" value="F:ATP hydrolysis activity"/>
    <property type="evidence" value="ECO:0007669"/>
    <property type="project" value="InterPro"/>
</dbReference>
<reference evidence="12" key="1">
    <citation type="submission" date="2021-06" db="EMBL/GenBank/DDBJ databases">
        <title>Comparative genomics, transcriptomics and evolutionary studies reveal genomic signatures of adaptation to plant cell wall in hemibiotrophic fungi.</title>
        <authorList>
            <consortium name="DOE Joint Genome Institute"/>
            <person name="Baroncelli R."/>
            <person name="Diaz J.F."/>
            <person name="Benocci T."/>
            <person name="Peng M."/>
            <person name="Battaglia E."/>
            <person name="Haridas S."/>
            <person name="Andreopoulos W."/>
            <person name="Labutti K."/>
            <person name="Pangilinan J."/>
            <person name="Floch G.L."/>
            <person name="Makela M.R."/>
            <person name="Henrissat B."/>
            <person name="Grigoriev I.V."/>
            <person name="Crouch J.A."/>
            <person name="De Vries R.P."/>
            <person name="Sukno S.A."/>
            <person name="Thon M.R."/>
        </authorList>
    </citation>
    <scope>NUCLEOTIDE SEQUENCE</scope>
    <source>
        <strain evidence="12">CBS 125086</strain>
    </source>
</reference>
<dbReference type="EMBL" id="JAHLJV010000001">
    <property type="protein sequence ID" value="KAK1600436.1"/>
    <property type="molecule type" value="Genomic_DNA"/>
</dbReference>
<evidence type="ECO:0000256" key="5">
    <source>
        <dbReference type="ARBA" id="ARBA00022840"/>
    </source>
</evidence>
<dbReference type="GO" id="GO:0031391">
    <property type="term" value="C:Elg1 RFC-like complex"/>
    <property type="evidence" value="ECO:0007669"/>
    <property type="project" value="UniProtKB-ARBA"/>
</dbReference>
<dbReference type="GO" id="GO:0000076">
    <property type="term" value="P:DNA replication checkpoint signaling"/>
    <property type="evidence" value="ECO:0007669"/>
    <property type="project" value="UniProtKB-ARBA"/>
</dbReference>
<dbReference type="NCBIfam" id="NF001679">
    <property type="entry name" value="PRK00440.1"/>
    <property type="match status" value="1"/>
</dbReference>
<dbReference type="GO" id="GO:0005663">
    <property type="term" value="C:DNA replication factor C complex"/>
    <property type="evidence" value="ECO:0007669"/>
    <property type="project" value="TreeGrafter"/>
</dbReference>
<accession>A0AAD8QD51</accession>
<keyword evidence="13" id="KW-1185">Reference proteome</keyword>
<dbReference type="PANTHER" id="PTHR11669:SF20">
    <property type="entry name" value="REPLICATION FACTOR C SUBUNIT 4"/>
    <property type="match status" value="1"/>
</dbReference>
<dbReference type="GO" id="GO:0005524">
    <property type="term" value="F:ATP binding"/>
    <property type="evidence" value="ECO:0007669"/>
    <property type="project" value="UniProtKB-KW"/>
</dbReference>
<dbReference type="Pfam" id="PF08542">
    <property type="entry name" value="Rep_fac_C"/>
    <property type="match status" value="1"/>
</dbReference>
<comment type="similarity">
    <text evidence="2">Belongs to the activator 1 small subunits family.</text>
</comment>
<evidence type="ECO:0000256" key="10">
    <source>
        <dbReference type="SAM" id="MobiDB-lite"/>
    </source>
</evidence>
<name>A0AAD8QD51_9PEZI</name>
<evidence type="ECO:0000256" key="3">
    <source>
        <dbReference type="ARBA" id="ARBA00022705"/>
    </source>
</evidence>
<dbReference type="GO" id="GO:0003677">
    <property type="term" value="F:DNA binding"/>
    <property type="evidence" value="ECO:0007669"/>
    <property type="project" value="UniProtKB-KW"/>
</dbReference>
<evidence type="ECO:0000256" key="6">
    <source>
        <dbReference type="ARBA" id="ARBA00023125"/>
    </source>
</evidence>
<dbReference type="PANTHER" id="PTHR11669">
    <property type="entry name" value="REPLICATION FACTOR C / DNA POLYMERASE III GAMMA-TAU SUBUNIT"/>
    <property type="match status" value="1"/>
</dbReference>
<dbReference type="FunFam" id="1.20.272.10:FF:000011">
    <property type="entry name" value="Replication factor C subunit 2"/>
    <property type="match status" value="1"/>
</dbReference>
<keyword evidence="4" id="KW-0547">Nucleotide-binding</keyword>
<dbReference type="InterPro" id="IPR050238">
    <property type="entry name" value="DNA_Rep/Repair_Clamp_Loader"/>
</dbReference>
<dbReference type="GO" id="GO:0003689">
    <property type="term" value="F:DNA clamp loader activity"/>
    <property type="evidence" value="ECO:0007669"/>
    <property type="project" value="TreeGrafter"/>
</dbReference>
<dbReference type="CDD" id="cd18140">
    <property type="entry name" value="HLD_clamp_RFC"/>
    <property type="match status" value="1"/>
</dbReference>
<evidence type="ECO:0000259" key="11">
    <source>
        <dbReference type="SMART" id="SM00382"/>
    </source>
</evidence>
<dbReference type="InterPro" id="IPR008921">
    <property type="entry name" value="DNA_pol3_clamp-load_cplx_C"/>
</dbReference>
<dbReference type="Proteomes" id="UP001230504">
    <property type="component" value="Unassembled WGS sequence"/>
</dbReference>
<dbReference type="Gene3D" id="1.10.8.60">
    <property type="match status" value="1"/>
</dbReference>
<evidence type="ECO:0000256" key="2">
    <source>
        <dbReference type="ARBA" id="ARBA00005378"/>
    </source>
</evidence>
<dbReference type="Gene3D" id="1.20.272.10">
    <property type="match status" value="1"/>
</dbReference>
<dbReference type="FunFam" id="3.40.50.300:FF:000237">
    <property type="entry name" value="replication factor C subunit 4"/>
    <property type="match status" value="1"/>
</dbReference>
<keyword evidence="5" id="KW-0067">ATP-binding</keyword>
<keyword evidence="7" id="KW-0539">Nucleus</keyword>
<dbReference type="GO" id="GO:0005634">
    <property type="term" value="C:nucleus"/>
    <property type="evidence" value="ECO:0007669"/>
    <property type="project" value="UniProtKB-SubCell"/>
</dbReference>
<protein>
    <recommendedName>
        <fullName evidence="8">Replication factor C subunit 2</fullName>
    </recommendedName>
    <alternativeName>
        <fullName evidence="9">Activator 1 41 kDa subunit</fullName>
    </alternativeName>
</protein>
<dbReference type="SUPFAM" id="SSF48019">
    <property type="entry name" value="post-AAA+ oligomerization domain-like"/>
    <property type="match status" value="1"/>
</dbReference>
<dbReference type="Pfam" id="PF21960">
    <property type="entry name" value="RCF1-5-like_lid"/>
    <property type="match status" value="1"/>
</dbReference>
<comment type="caution">
    <text evidence="12">The sequence shown here is derived from an EMBL/GenBank/DDBJ whole genome shotgun (WGS) entry which is preliminary data.</text>
</comment>
<evidence type="ECO:0000256" key="7">
    <source>
        <dbReference type="ARBA" id="ARBA00023242"/>
    </source>
</evidence>
<dbReference type="InterPro" id="IPR003593">
    <property type="entry name" value="AAA+_ATPase"/>
</dbReference>
<evidence type="ECO:0000256" key="9">
    <source>
        <dbReference type="ARBA" id="ARBA00075373"/>
    </source>
</evidence>
<dbReference type="GO" id="GO:0006281">
    <property type="term" value="P:DNA repair"/>
    <property type="evidence" value="ECO:0007669"/>
    <property type="project" value="UniProtKB-ARBA"/>
</dbReference>
<dbReference type="InterPro" id="IPR027417">
    <property type="entry name" value="P-loop_NTPase"/>
</dbReference>
<evidence type="ECO:0000256" key="1">
    <source>
        <dbReference type="ARBA" id="ARBA00004123"/>
    </source>
</evidence>
<dbReference type="Pfam" id="PF00004">
    <property type="entry name" value="AAA"/>
    <property type="match status" value="1"/>
</dbReference>
<evidence type="ECO:0000313" key="13">
    <source>
        <dbReference type="Proteomes" id="UP001230504"/>
    </source>
</evidence>
<dbReference type="SMART" id="SM00382">
    <property type="entry name" value="AAA"/>
    <property type="match status" value="1"/>
</dbReference>